<dbReference type="Proteomes" id="UP000296201">
    <property type="component" value="Chromosome"/>
</dbReference>
<dbReference type="GO" id="GO:0005886">
    <property type="term" value="C:plasma membrane"/>
    <property type="evidence" value="ECO:0007669"/>
    <property type="project" value="UniProtKB-SubCell"/>
</dbReference>
<dbReference type="PROSITE" id="PS01246">
    <property type="entry name" value="UPF0003"/>
    <property type="match status" value="1"/>
</dbReference>
<evidence type="ECO:0000256" key="1">
    <source>
        <dbReference type="ARBA" id="ARBA00004651"/>
    </source>
</evidence>
<evidence type="ECO:0000256" key="2">
    <source>
        <dbReference type="ARBA" id="ARBA00008017"/>
    </source>
</evidence>
<dbReference type="Gene3D" id="2.30.30.60">
    <property type="match status" value="1"/>
</dbReference>
<evidence type="ECO:0000256" key="3">
    <source>
        <dbReference type="ARBA" id="ARBA00022475"/>
    </source>
</evidence>
<reference evidence="11 12" key="1">
    <citation type="submission" date="2018-08" db="EMBL/GenBank/DDBJ databases">
        <title>Horizontal acquisition of hydrogen conversion ability and other habitat adaptations in Hydrogenovibrio crunogenus strains.</title>
        <authorList>
            <person name="Gonnella G."/>
            <person name="Adam N."/>
            <person name="Perner M."/>
        </authorList>
    </citation>
    <scope>NUCLEOTIDE SEQUENCE [LARGE SCALE GENOMIC DNA]</scope>
    <source>
        <strain evidence="11 12">SP-41</strain>
    </source>
</reference>
<dbReference type="GO" id="GO:0008381">
    <property type="term" value="F:mechanosensitive monoatomic ion channel activity"/>
    <property type="evidence" value="ECO:0007669"/>
    <property type="project" value="UniProtKB-ARBA"/>
</dbReference>
<evidence type="ECO:0000313" key="11">
    <source>
        <dbReference type="EMBL" id="QBZ83324.1"/>
    </source>
</evidence>
<keyword evidence="12" id="KW-1185">Reference proteome</keyword>
<keyword evidence="5 7" id="KW-1133">Transmembrane helix</keyword>
<dbReference type="AlphaFoldDB" id="A0A4V1C8W5"/>
<proteinExistence type="inferred from homology"/>
<evidence type="ECO:0000256" key="7">
    <source>
        <dbReference type="SAM" id="Phobius"/>
    </source>
</evidence>
<feature type="transmembrane region" description="Helical" evidence="7">
    <location>
        <begin position="147"/>
        <end position="171"/>
    </location>
</feature>
<keyword evidence="6 7" id="KW-0472">Membrane</keyword>
<dbReference type="InterPro" id="IPR010920">
    <property type="entry name" value="LSM_dom_sf"/>
</dbReference>
<evidence type="ECO:0000259" key="10">
    <source>
        <dbReference type="Pfam" id="PF21088"/>
    </source>
</evidence>
<evidence type="ECO:0000259" key="9">
    <source>
        <dbReference type="Pfam" id="PF21082"/>
    </source>
</evidence>
<dbReference type="SUPFAM" id="SSF50182">
    <property type="entry name" value="Sm-like ribonucleoproteins"/>
    <property type="match status" value="1"/>
</dbReference>
<dbReference type="PANTHER" id="PTHR43634:SF2">
    <property type="entry name" value="LOW CONDUCTANCE MECHANOSENSITIVE CHANNEL YNAI"/>
    <property type="match status" value="1"/>
</dbReference>
<dbReference type="Pfam" id="PF21088">
    <property type="entry name" value="MS_channel_1st"/>
    <property type="match status" value="1"/>
</dbReference>
<feature type="domain" description="Mechanosensitive ion channel transmembrane helices 2/3" evidence="10">
    <location>
        <begin position="198"/>
        <end position="239"/>
    </location>
</feature>
<comment type="similarity">
    <text evidence="2">Belongs to the MscS (TC 1.A.23) family.</text>
</comment>
<dbReference type="InterPro" id="IPR011014">
    <property type="entry name" value="MscS_channel_TM-2"/>
</dbReference>
<dbReference type="SUPFAM" id="SSF82861">
    <property type="entry name" value="Mechanosensitive channel protein MscS (YggB), transmembrane region"/>
    <property type="match status" value="1"/>
</dbReference>
<keyword evidence="4 7" id="KW-0812">Transmembrane</keyword>
<accession>A0A4V1C8W5</accession>
<dbReference type="Gene3D" id="3.30.70.100">
    <property type="match status" value="1"/>
</dbReference>
<organism evidence="11 12">
    <name type="scientific">Hydrogenovibrio crunogenus</name>
    <dbReference type="NCBI Taxonomy" id="39765"/>
    <lineage>
        <taxon>Bacteria</taxon>
        <taxon>Pseudomonadati</taxon>
        <taxon>Pseudomonadota</taxon>
        <taxon>Gammaproteobacteria</taxon>
        <taxon>Thiotrichales</taxon>
        <taxon>Piscirickettsiaceae</taxon>
        <taxon>Hydrogenovibrio</taxon>
    </lineage>
</organism>
<evidence type="ECO:0000259" key="8">
    <source>
        <dbReference type="Pfam" id="PF00924"/>
    </source>
</evidence>
<dbReference type="Pfam" id="PF00924">
    <property type="entry name" value="MS_channel_2nd"/>
    <property type="match status" value="1"/>
</dbReference>
<keyword evidence="3" id="KW-1003">Cell membrane</keyword>
<evidence type="ECO:0000256" key="4">
    <source>
        <dbReference type="ARBA" id="ARBA00022692"/>
    </source>
</evidence>
<dbReference type="InterPro" id="IPR023408">
    <property type="entry name" value="MscS_beta-dom_sf"/>
</dbReference>
<dbReference type="EMBL" id="CP032096">
    <property type="protein sequence ID" value="QBZ83324.1"/>
    <property type="molecule type" value="Genomic_DNA"/>
</dbReference>
<protein>
    <submittedName>
        <fullName evidence="11">Low conductance mechanosensitive channel YnaI</fullName>
    </submittedName>
</protein>
<evidence type="ECO:0000313" key="12">
    <source>
        <dbReference type="Proteomes" id="UP000296201"/>
    </source>
</evidence>
<dbReference type="InterPro" id="IPR049278">
    <property type="entry name" value="MS_channel_C"/>
</dbReference>
<feature type="domain" description="Mechanosensitive ion channel MscS C-terminal" evidence="9">
    <location>
        <begin position="319"/>
        <end position="402"/>
    </location>
</feature>
<dbReference type="Pfam" id="PF21082">
    <property type="entry name" value="MS_channel_3rd"/>
    <property type="match status" value="1"/>
</dbReference>
<evidence type="ECO:0000256" key="5">
    <source>
        <dbReference type="ARBA" id="ARBA00022989"/>
    </source>
</evidence>
<dbReference type="InterPro" id="IPR045042">
    <property type="entry name" value="YnaI-like"/>
</dbReference>
<dbReference type="SUPFAM" id="SSF82689">
    <property type="entry name" value="Mechanosensitive channel protein MscS (YggB), C-terminal domain"/>
    <property type="match status" value="1"/>
</dbReference>
<evidence type="ECO:0000256" key="6">
    <source>
        <dbReference type="ARBA" id="ARBA00023136"/>
    </source>
</evidence>
<sequence length="430" mass="48717">MNGGVFMLQMIQGLLTGFLGGVTSIETTLLLNVSSDSLTTVFENFTNNSLGQLVSLFPETWRFLVELFGGQVWFMLLVLILSITFLIDLVFRLVVNFIDYLLDKRKKRFLQTIPKSLTSPISFYIWLSGSVLALTTIMNQFKLFLELIPYISSFKSTLGVIAVAWFSVRWVHRIEIYLKRLERKDKRWDSVTVEAAGKVFRLTVFIITALFVLSSLGVNLTGLIAFGGMGGIAVGFAAKDMVSNVLGGLMLYWDKPFVVGDWIRSPEKEIEGTVENIGWRITIVRTFDKRPLYIPNGTFSNITIENPSRMQYRRIKETVGVRYCDVKSVANITADIRKMLQEHPEIASDETLIVNFNMYNQSTLDILIYTFTKTTVWVKFHEVKEDVLLKVADIVEAHGAEMAFPTRTLYVEDAVKVEGVTEKSDEAVKA</sequence>
<comment type="subcellular location">
    <subcellularLocation>
        <location evidence="1">Cell membrane</location>
        <topology evidence="1">Multi-pass membrane protein</topology>
    </subcellularLocation>
</comment>
<dbReference type="InterPro" id="IPR011066">
    <property type="entry name" value="MscS_channel_C_sf"/>
</dbReference>
<feature type="transmembrane region" description="Helical" evidence="7">
    <location>
        <begin position="72"/>
        <end position="102"/>
    </location>
</feature>
<dbReference type="PANTHER" id="PTHR43634">
    <property type="entry name" value="OW CONDUCTANCE MECHANOSENSITIVE CHANNEL"/>
    <property type="match status" value="1"/>
</dbReference>
<dbReference type="InterPro" id="IPR049142">
    <property type="entry name" value="MS_channel_1st"/>
</dbReference>
<dbReference type="Gene3D" id="1.10.287.1260">
    <property type="match status" value="1"/>
</dbReference>
<name>A0A4V1C8W5_9GAMM</name>
<gene>
    <name evidence="11" type="primary">ynaI</name>
    <name evidence="11" type="ORF">GHNINEIG_01376</name>
</gene>
<feature type="transmembrane region" description="Helical" evidence="7">
    <location>
        <begin position="123"/>
        <end position="141"/>
    </location>
</feature>
<feature type="domain" description="Mechanosensitive ion channel MscS" evidence="8">
    <location>
        <begin position="240"/>
        <end position="309"/>
    </location>
</feature>
<dbReference type="InterPro" id="IPR006686">
    <property type="entry name" value="MscS_channel_CS"/>
</dbReference>
<dbReference type="InterPro" id="IPR006685">
    <property type="entry name" value="MscS_channel_2nd"/>
</dbReference>